<dbReference type="FunFam" id="3.30.310.80:FF:000005">
    <property type="entry name" value="Non-specific serine/threonine protein kinase"/>
    <property type="match status" value="1"/>
</dbReference>
<keyword evidence="4" id="KW-0723">Serine/threonine-protein kinase</keyword>
<comment type="catalytic activity">
    <reaction evidence="11">
        <text>L-seryl-[protein] + ATP = O-phospho-L-seryl-[protein] + ADP + H(+)</text>
        <dbReference type="Rhea" id="RHEA:17989"/>
        <dbReference type="Rhea" id="RHEA-COMP:9863"/>
        <dbReference type="Rhea" id="RHEA-COMP:11604"/>
        <dbReference type="ChEBI" id="CHEBI:15378"/>
        <dbReference type="ChEBI" id="CHEBI:29999"/>
        <dbReference type="ChEBI" id="CHEBI:30616"/>
        <dbReference type="ChEBI" id="CHEBI:83421"/>
        <dbReference type="ChEBI" id="CHEBI:456216"/>
        <dbReference type="EC" id="2.7.11.1"/>
    </reaction>
</comment>
<dbReference type="GO" id="GO:0005524">
    <property type="term" value="F:ATP binding"/>
    <property type="evidence" value="ECO:0007669"/>
    <property type="project" value="UniProtKB-KW"/>
</dbReference>
<evidence type="ECO:0000256" key="10">
    <source>
        <dbReference type="ARBA" id="ARBA00047899"/>
    </source>
</evidence>
<evidence type="ECO:0000256" key="9">
    <source>
        <dbReference type="ARBA" id="ARBA00023211"/>
    </source>
</evidence>
<comment type="caution">
    <text evidence="13">The sequence shown here is derived from an EMBL/GenBank/DDBJ whole genome shotgun (WGS) entry which is preliminary data.</text>
</comment>
<evidence type="ECO:0000256" key="6">
    <source>
        <dbReference type="ARBA" id="ARBA00022741"/>
    </source>
</evidence>
<evidence type="ECO:0000313" key="14">
    <source>
        <dbReference type="Proteomes" id="UP001229421"/>
    </source>
</evidence>
<accession>A0AAD8KPU5</accession>
<feature type="domain" description="NAF" evidence="12">
    <location>
        <begin position="8"/>
        <end position="32"/>
    </location>
</feature>
<reference evidence="13" key="1">
    <citation type="journal article" date="2023" name="bioRxiv">
        <title>Improved chromosome-level genome assembly for marigold (Tagetes erecta).</title>
        <authorList>
            <person name="Jiang F."/>
            <person name="Yuan L."/>
            <person name="Wang S."/>
            <person name="Wang H."/>
            <person name="Xu D."/>
            <person name="Wang A."/>
            <person name="Fan W."/>
        </authorList>
    </citation>
    <scope>NUCLEOTIDE SEQUENCE</scope>
    <source>
        <strain evidence="13">WSJ</strain>
        <tissue evidence="13">Leaf</tissue>
    </source>
</reference>
<evidence type="ECO:0000256" key="8">
    <source>
        <dbReference type="ARBA" id="ARBA00022840"/>
    </source>
</evidence>
<dbReference type="PANTHER" id="PTHR43895:SF32">
    <property type="entry name" value="SERINE_THREONINE-PROTEIN KINASE CHK1"/>
    <property type="match status" value="1"/>
</dbReference>
<name>A0AAD8KPU5_TARER</name>
<evidence type="ECO:0000256" key="2">
    <source>
        <dbReference type="ARBA" id="ARBA00006234"/>
    </source>
</evidence>
<evidence type="ECO:0000256" key="1">
    <source>
        <dbReference type="ARBA" id="ARBA00001936"/>
    </source>
</evidence>
<protein>
    <recommendedName>
        <fullName evidence="3">non-specific serine/threonine protein kinase</fullName>
        <ecNumber evidence="3">2.7.11.1</ecNumber>
    </recommendedName>
</protein>
<dbReference type="GO" id="GO:0004674">
    <property type="term" value="F:protein serine/threonine kinase activity"/>
    <property type="evidence" value="ECO:0007669"/>
    <property type="project" value="UniProtKB-KW"/>
</dbReference>
<dbReference type="PANTHER" id="PTHR43895">
    <property type="entry name" value="CALCIUM/CALMODULIN-DEPENDENT PROTEIN KINASE KINASE-RELATED"/>
    <property type="match status" value="1"/>
</dbReference>
<gene>
    <name evidence="13" type="ORF">QVD17_15443</name>
</gene>
<dbReference type="InterPro" id="IPR018451">
    <property type="entry name" value="NAF/FISL_domain"/>
</dbReference>
<evidence type="ECO:0000313" key="13">
    <source>
        <dbReference type="EMBL" id="KAK1426763.1"/>
    </source>
</evidence>
<evidence type="ECO:0000256" key="7">
    <source>
        <dbReference type="ARBA" id="ARBA00022777"/>
    </source>
</evidence>
<dbReference type="EMBL" id="JAUHHV010000004">
    <property type="protein sequence ID" value="KAK1426763.1"/>
    <property type="molecule type" value="Genomic_DNA"/>
</dbReference>
<comment type="catalytic activity">
    <reaction evidence="10">
        <text>L-threonyl-[protein] + ATP = O-phospho-L-threonyl-[protein] + ADP + H(+)</text>
        <dbReference type="Rhea" id="RHEA:46608"/>
        <dbReference type="Rhea" id="RHEA-COMP:11060"/>
        <dbReference type="Rhea" id="RHEA-COMP:11605"/>
        <dbReference type="ChEBI" id="CHEBI:15378"/>
        <dbReference type="ChEBI" id="CHEBI:30013"/>
        <dbReference type="ChEBI" id="CHEBI:30616"/>
        <dbReference type="ChEBI" id="CHEBI:61977"/>
        <dbReference type="ChEBI" id="CHEBI:456216"/>
        <dbReference type="EC" id="2.7.11.1"/>
    </reaction>
</comment>
<dbReference type="PROSITE" id="PS50816">
    <property type="entry name" value="NAF"/>
    <property type="match status" value="1"/>
</dbReference>
<evidence type="ECO:0000256" key="3">
    <source>
        <dbReference type="ARBA" id="ARBA00012513"/>
    </source>
</evidence>
<dbReference type="Gene3D" id="3.30.310.80">
    <property type="entry name" value="Kinase associated domain 1, KA1"/>
    <property type="match status" value="1"/>
</dbReference>
<keyword evidence="6" id="KW-0547">Nucleotide-binding</keyword>
<dbReference type="Proteomes" id="UP001229421">
    <property type="component" value="Unassembled WGS sequence"/>
</dbReference>
<organism evidence="13 14">
    <name type="scientific">Tagetes erecta</name>
    <name type="common">African marigold</name>
    <dbReference type="NCBI Taxonomy" id="13708"/>
    <lineage>
        <taxon>Eukaryota</taxon>
        <taxon>Viridiplantae</taxon>
        <taxon>Streptophyta</taxon>
        <taxon>Embryophyta</taxon>
        <taxon>Tracheophyta</taxon>
        <taxon>Spermatophyta</taxon>
        <taxon>Magnoliopsida</taxon>
        <taxon>eudicotyledons</taxon>
        <taxon>Gunneridae</taxon>
        <taxon>Pentapetalae</taxon>
        <taxon>asterids</taxon>
        <taxon>campanulids</taxon>
        <taxon>Asterales</taxon>
        <taxon>Asteraceae</taxon>
        <taxon>Asteroideae</taxon>
        <taxon>Heliantheae alliance</taxon>
        <taxon>Tageteae</taxon>
        <taxon>Tagetes</taxon>
    </lineage>
</organism>
<dbReference type="EC" id="2.7.11.1" evidence="3"/>
<keyword evidence="5" id="KW-0808">Transferase</keyword>
<keyword evidence="7" id="KW-0418">Kinase</keyword>
<evidence type="ECO:0000256" key="11">
    <source>
        <dbReference type="ARBA" id="ARBA00048679"/>
    </source>
</evidence>
<dbReference type="InterPro" id="IPR004041">
    <property type="entry name" value="NAF_dom"/>
</dbReference>
<evidence type="ECO:0000256" key="4">
    <source>
        <dbReference type="ARBA" id="ARBA00022527"/>
    </source>
</evidence>
<proteinExistence type="inferred from homology"/>
<comment type="similarity">
    <text evidence="2">Belongs to the protein kinase superfamily. CAMK Ser/Thr protein kinase family. SNF1 subfamily.</text>
</comment>
<comment type="cofactor">
    <cofactor evidence="1">
        <name>Mn(2+)</name>
        <dbReference type="ChEBI" id="CHEBI:29035"/>
    </cofactor>
</comment>
<sequence length="151" mass="16980">MILFRNGNKTKTLNAFHIISLLEGFNLSSLFEEKKREEKEEIRFATTKSPETMVAKLESVATEMKFMVDKTGDESSLRMKRNKIGRKGRLGIMAEIWAVAPSLVVVEVKKSSGDTLEYNRFCSKQLRPALKDIVWTSGYESTPAGVVGCIN</sequence>
<keyword evidence="9" id="KW-0464">Manganese</keyword>
<evidence type="ECO:0000259" key="12">
    <source>
        <dbReference type="PROSITE" id="PS50816"/>
    </source>
</evidence>
<evidence type="ECO:0000256" key="5">
    <source>
        <dbReference type="ARBA" id="ARBA00022679"/>
    </source>
</evidence>
<keyword evidence="14" id="KW-1185">Reference proteome</keyword>
<dbReference type="Pfam" id="PF03822">
    <property type="entry name" value="NAF"/>
    <property type="match status" value="1"/>
</dbReference>
<dbReference type="CDD" id="cd12195">
    <property type="entry name" value="CIPK_C"/>
    <property type="match status" value="1"/>
</dbReference>
<keyword evidence="8" id="KW-0067">ATP-binding</keyword>
<dbReference type="GO" id="GO:0007165">
    <property type="term" value="P:signal transduction"/>
    <property type="evidence" value="ECO:0007669"/>
    <property type="project" value="InterPro"/>
</dbReference>
<dbReference type="AlphaFoldDB" id="A0AAD8KPU5"/>